<gene>
    <name evidence="1" type="ORF">HINF_LOCUS53557</name>
</gene>
<proteinExistence type="predicted"/>
<accession>A0ABP1KSG1</accession>
<organism evidence="1 2">
    <name type="scientific">Hexamita inflata</name>
    <dbReference type="NCBI Taxonomy" id="28002"/>
    <lineage>
        <taxon>Eukaryota</taxon>
        <taxon>Metamonada</taxon>
        <taxon>Diplomonadida</taxon>
        <taxon>Hexamitidae</taxon>
        <taxon>Hexamitinae</taxon>
        <taxon>Hexamita</taxon>
    </lineage>
</organism>
<evidence type="ECO:0000313" key="2">
    <source>
        <dbReference type="Proteomes" id="UP001642409"/>
    </source>
</evidence>
<dbReference type="EMBL" id="CAXDID020000273">
    <property type="protein sequence ID" value="CAL6068549.1"/>
    <property type="molecule type" value="Genomic_DNA"/>
</dbReference>
<evidence type="ECO:0000313" key="1">
    <source>
        <dbReference type="EMBL" id="CAL6068549.1"/>
    </source>
</evidence>
<comment type="caution">
    <text evidence="1">The sequence shown here is derived from an EMBL/GenBank/DDBJ whole genome shotgun (WGS) entry which is preliminary data.</text>
</comment>
<dbReference type="Proteomes" id="UP001642409">
    <property type="component" value="Unassembled WGS sequence"/>
</dbReference>
<sequence>MINYQFYYFHWFKKSKQCNKCNLLSIKQKQQYILVFSNSIFNIQMNKIQVQDFYPSEHLNFDVTSPQIKRFYGKVKRIGNLWVTPDGQQFQKQHLAYKSVHDSHTGHQLNPLYIPEGMSLEQFFDIKLQKVINSHYQIKFSEVPMKNGKFVDIYGMLGLK</sequence>
<protein>
    <submittedName>
        <fullName evidence="1">Uncharacterized protein</fullName>
    </submittedName>
</protein>
<name>A0ABP1KSG1_9EUKA</name>
<keyword evidence="2" id="KW-1185">Reference proteome</keyword>
<reference evidence="1 2" key="1">
    <citation type="submission" date="2024-07" db="EMBL/GenBank/DDBJ databases">
        <authorList>
            <person name="Akdeniz Z."/>
        </authorList>
    </citation>
    <scope>NUCLEOTIDE SEQUENCE [LARGE SCALE GENOMIC DNA]</scope>
</reference>